<dbReference type="InterPro" id="IPR036047">
    <property type="entry name" value="F-box-like_dom_sf"/>
</dbReference>
<dbReference type="EMBL" id="JARKIB010000015">
    <property type="protein sequence ID" value="KAJ7771499.1"/>
    <property type="molecule type" value="Genomic_DNA"/>
</dbReference>
<accession>A0AAD7NRE5</accession>
<sequence>MLQTPIHLLDLPPEILILVLSHLDLPTLTSCLATNRRVKSIIDGSTLLQYRLAAQAACVEDNPWNETNSAQKLFALQKRQSYYTKPVPSAIRTMDLDHFNFDVYALSGGIFAGAEVYSGFLAWCSLETDVCVFQRLEFHGYIQDLALAVPEENLLAIVLTSESLLQSGGSAGAVKLRFYEMSTQAAHRMARQAVIEISMTDHLISDCAIDICDSKIALSVHCVYGKTRLLIYDWRDGSLLLDLSREYSTATFLSPDVISLAQRLTGTLELWNIHDQQSVPDGIVACPRIFLQLPQLAKSGSYTIHAVESNRKGQGSLASQEPFHSSFTDSILVFLVWVVFNDGTDVQMFLILPRRALLQLLPPAEEYQKELPWREWGPPIATWLHKNAGDTWPPITCGQRCAFAYPGPGRMRLLDFNPYTHRKVARTQRDAAGKEPRICSVSGEVFKMVPGISLGIFDEEVSSHMGCVVADFEFPTENGYNGVLLDENWIVGVKESDLDGKVSFDVWHLE</sequence>
<evidence type="ECO:0000259" key="1">
    <source>
        <dbReference type="PROSITE" id="PS50181"/>
    </source>
</evidence>
<protein>
    <recommendedName>
        <fullName evidence="1">F-box domain-containing protein</fullName>
    </recommendedName>
</protein>
<name>A0AAD7NRE5_9AGAR</name>
<dbReference type="InterPro" id="IPR001810">
    <property type="entry name" value="F-box_dom"/>
</dbReference>
<dbReference type="AlphaFoldDB" id="A0AAD7NRE5"/>
<dbReference type="PROSITE" id="PS50181">
    <property type="entry name" value="FBOX"/>
    <property type="match status" value="1"/>
</dbReference>
<reference evidence="2" key="1">
    <citation type="submission" date="2023-03" db="EMBL/GenBank/DDBJ databases">
        <title>Massive genome expansion in bonnet fungi (Mycena s.s.) driven by repeated elements and novel gene families across ecological guilds.</title>
        <authorList>
            <consortium name="Lawrence Berkeley National Laboratory"/>
            <person name="Harder C.B."/>
            <person name="Miyauchi S."/>
            <person name="Viragh M."/>
            <person name="Kuo A."/>
            <person name="Thoen E."/>
            <person name="Andreopoulos B."/>
            <person name="Lu D."/>
            <person name="Skrede I."/>
            <person name="Drula E."/>
            <person name="Henrissat B."/>
            <person name="Morin E."/>
            <person name="Kohler A."/>
            <person name="Barry K."/>
            <person name="LaButti K."/>
            <person name="Morin E."/>
            <person name="Salamov A."/>
            <person name="Lipzen A."/>
            <person name="Mereny Z."/>
            <person name="Hegedus B."/>
            <person name="Baldrian P."/>
            <person name="Stursova M."/>
            <person name="Weitz H."/>
            <person name="Taylor A."/>
            <person name="Grigoriev I.V."/>
            <person name="Nagy L.G."/>
            <person name="Martin F."/>
            <person name="Kauserud H."/>
        </authorList>
    </citation>
    <scope>NUCLEOTIDE SEQUENCE</scope>
    <source>
        <strain evidence="2">CBHHK182m</strain>
    </source>
</reference>
<comment type="caution">
    <text evidence="2">The sequence shown here is derived from an EMBL/GenBank/DDBJ whole genome shotgun (WGS) entry which is preliminary data.</text>
</comment>
<gene>
    <name evidence="2" type="ORF">B0H16DRAFT_1881126</name>
</gene>
<evidence type="ECO:0000313" key="3">
    <source>
        <dbReference type="Proteomes" id="UP001215598"/>
    </source>
</evidence>
<feature type="domain" description="F-box" evidence="1">
    <location>
        <begin position="5"/>
        <end position="51"/>
    </location>
</feature>
<dbReference type="SMART" id="SM00256">
    <property type="entry name" value="FBOX"/>
    <property type="match status" value="1"/>
</dbReference>
<organism evidence="2 3">
    <name type="scientific">Mycena metata</name>
    <dbReference type="NCBI Taxonomy" id="1033252"/>
    <lineage>
        <taxon>Eukaryota</taxon>
        <taxon>Fungi</taxon>
        <taxon>Dikarya</taxon>
        <taxon>Basidiomycota</taxon>
        <taxon>Agaricomycotina</taxon>
        <taxon>Agaricomycetes</taxon>
        <taxon>Agaricomycetidae</taxon>
        <taxon>Agaricales</taxon>
        <taxon>Marasmiineae</taxon>
        <taxon>Mycenaceae</taxon>
        <taxon>Mycena</taxon>
    </lineage>
</organism>
<evidence type="ECO:0000313" key="2">
    <source>
        <dbReference type="EMBL" id="KAJ7771499.1"/>
    </source>
</evidence>
<dbReference type="SUPFAM" id="SSF81383">
    <property type="entry name" value="F-box domain"/>
    <property type="match status" value="1"/>
</dbReference>
<dbReference type="Proteomes" id="UP001215598">
    <property type="component" value="Unassembled WGS sequence"/>
</dbReference>
<dbReference type="Pfam" id="PF12937">
    <property type="entry name" value="F-box-like"/>
    <property type="match status" value="1"/>
</dbReference>
<keyword evidence="3" id="KW-1185">Reference proteome</keyword>
<proteinExistence type="predicted"/>
<dbReference type="CDD" id="cd09917">
    <property type="entry name" value="F-box_SF"/>
    <property type="match status" value="1"/>
</dbReference>